<reference evidence="1 2" key="1">
    <citation type="journal article" date="2012" name="Genome Biol.">
        <title>Genome and low-iron response of an oceanic diatom adapted to chronic iron limitation.</title>
        <authorList>
            <person name="Lommer M."/>
            <person name="Specht M."/>
            <person name="Roy A.S."/>
            <person name="Kraemer L."/>
            <person name="Andreson R."/>
            <person name="Gutowska M.A."/>
            <person name="Wolf J."/>
            <person name="Bergner S.V."/>
            <person name="Schilhabel M.B."/>
            <person name="Klostermeier U.C."/>
            <person name="Beiko R.G."/>
            <person name="Rosenstiel P."/>
            <person name="Hippler M."/>
            <person name="Laroche J."/>
        </authorList>
    </citation>
    <scope>NUCLEOTIDE SEQUENCE [LARGE SCALE GENOMIC DNA]</scope>
    <source>
        <strain evidence="1 2">CCMP1005</strain>
    </source>
</reference>
<dbReference type="AlphaFoldDB" id="K0SZW4"/>
<dbReference type="InterPro" id="IPR006597">
    <property type="entry name" value="Sel1-like"/>
</dbReference>
<keyword evidence="2" id="KW-1185">Reference proteome</keyword>
<dbReference type="SUPFAM" id="SSF81901">
    <property type="entry name" value="HCP-like"/>
    <property type="match status" value="1"/>
</dbReference>
<dbReference type="InterPro" id="IPR011990">
    <property type="entry name" value="TPR-like_helical_dom_sf"/>
</dbReference>
<dbReference type="Gene3D" id="1.25.40.10">
    <property type="entry name" value="Tetratricopeptide repeat domain"/>
    <property type="match status" value="1"/>
</dbReference>
<name>K0SZW4_THAOC</name>
<protein>
    <submittedName>
        <fullName evidence="1">Uncharacterized protein</fullName>
    </submittedName>
</protein>
<comment type="caution">
    <text evidence="1">The sequence shown here is derived from an EMBL/GenBank/DDBJ whole genome shotgun (WGS) entry which is preliminary data.</text>
</comment>
<sequence>MGQHSKVNVCCMKRVCDGCDLEATQRGIYDSCPFCRTKVPTDDALILAMVQKRVRKDDSEAMMFLGNKYYHGKLGLAKDVPRAVELWMEAAELGSIGAHFQ</sequence>
<organism evidence="1 2">
    <name type="scientific">Thalassiosira oceanica</name>
    <name type="common">Marine diatom</name>
    <dbReference type="NCBI Taxonomy" id="159749"/>
    <lineage>
        <taxon>Eukaryota</taxon>
        <taxon>Sar</taxon>
        <taxon>Stramenopiles</taxon>
        <taxon>Ochrophyta</taxon>
        <taxon>Bacillariophyta</taxon>
        <taxon>Coscinodiscophyceae</taxon>
        <taxon>Thalassiosirophycidae</taxon>
        <taxon>Thalassiosirales</taxon>
        <taxon>Thalassiosiraceae</taxon>
        <taxon>Thalassiosira</taxon>
    </lineage>
</organism>
<accession>K0SZW4</accession>
<gene>
    <name evidence="1" type="ORF">THAOC_07603</name>
</gene>
<dbReference type="Proteomes" id="UP000266841">
    <property type="component" value="Unassembled WGS sequence"/>
</dbReference>
<evidence type="ECO:0000313" key="2">
    <source>
        <dbReference type="Proteomes" id="UP000266841"/>
    </source>
</evidence>
<dbReference type="EMBL" id="AGNL01007777">
    <property type="protein sequence ID" value="EJK70995.1"/>
    <property type="molecule type" value="Genomic_DNA"/>
</dbReference>
<proteinExistence type="predicted"/>
<feature type="non-terminal residue" evidence="1">
    <location>
        <position position="101"/>
    </location>
</feature>
<dbReference type="SMART" id="SM00671">
    <property type="entry name" value="SEL1"/>
    <property type="match status" value="1"/>
</dbReference>
<evidence type="ECO:0000313" key="1">
    <source>
        <dbReference type="EMBL" id="EJK70995.1"/>
    </source>
</evidence>